<proteinExistence type="inferred from homology"/>
<evidence type="ECO:0000256" key="6">
    <source>
        <dbReference type="ARBA" id="ARBA00023235"/>
    </source>
</evidence>
<reference evidence="11 12" key="1">
    <citation type="submission" date="2012-09" db="EMBL/GenBank/DDBJ databases">
        <title>Genome Sequence of alkane-degrading Bacterium Alcanivorax jadensis T9.</title>
        <authorList>
            <person name="Lai Q."/>
            <person name="Shao Z."/>
        </authorList>
    </citation>
    <scope>NUCLEOTIDE SEQUENCE [LARGE SCALE GENOMIC DNA]</scope>
    <source>
        <strain evidence="11 12">T9</strain>
    </source>
</reference>
<keyword evidence="12" id="KW-1185">Reference proteome</keyword>
<name>A0ABR4WE41_9GAMM</name>
<organism evidence="11 12">
    <name type="scientific">Alcanivorax jadensis T9</name>
    <dbReference type="NCBI Taxonomy" id="1177181"/>
    <lineage>
        <taxon>Bacteria</taxon>
        <taxon>Pseudomonadati</taxon>
        <taxon>Pseudomonadota</taxon>
        <taxon>Gammaproteobacteria</taxon>
        <taxon>Oceanospirillales</taxon>
        <taxon>Alcanivoracaceae</taxon>
        <taxon>Alcanivorax</taxon>
    </lineage>
</organism>
<evidence type="ECO:0000259" key="9">
    <source>
        <dbReference type="Pfam" id="PF02719"/>
    </source>
</evidence>
<feature type="domain" description="Polysaccharide biosynthesis protein CapD-like" evidence="9">
    <location>
        <begin position="8"/>
        <end position="282"/>
    </location>
</feature>
<dbReference type="PANTHER" id="PTHR43318:SF2">
    <property type="entry name" value="UDP-N-ACETYLGLUCOSAMINE 4,6-DEHYDRATASE (INVERTING)"/>
    <property type="match status" value="1"/>
</dbReference>
<dbReference type="Pfam" id="PF08485">
    <property type="entry name" value="Polysacc_syn_2C"/>
    <property type="match status" value="1"/>
</dbReference>
<evidence type="ECO:0000313" key="11">
    <source>
        <dbReference type="EMBL" id="KGD61219.1"/>
    </source>
</evidence>
<evidence type="ECO:0000256" key="1">
    <source>
        <dbReference type="ARBA" id="ARBA00000083"/>
    </source>
</evidence>
<dbReference type="InterPro" id="IPR013692">
    <property type="entry name" value="CapD_C"/>
</dbReference>
<keyword evidence="6" id="KW-0413">Isomerase</keyword>
<dbReference type="InterPro" id="IPR036291">
    <property type="entry name" value="NAD(P)-bd_dom_sf"/>
</dbReference>
<keyword evidence="5" id="KW-0448">Lipopolysaccharide biosynthesis</keyword>
<evidence type="ECO:0000256" key="7">
    <source>
        <dbReference type="ARBA" id="ARBA00031367"/>
    </source>
</evidence>
<sequence>MNIKNLVVLVTGGTGSFGKTMVNKLLADGCREIRIISRDEAKQEDMRIAYSREELKFYIGDVRDRAAVDKAMRGVDLVFHAAALKQVPSCEFFPMEAVKTNIIGSQNVIDSAVAAGAKSLVCLSTDKAVMPVNAMGMSKAMMEKVAQASSRQLGEKETVISCVRYGNVMCSRGSVIPLFIKQIQEGKPLTITEPTMTRFMLSLQDAIELVNFAFENAHQGDIFIRKAPACTVHQLARALLDIFEADNEIKVIGWRHGEKLYETLASAEELLRSEDMGDYFRVSYDNRDLNYAKFFTEGDVEEASTEDYHSHNTHQLSSDELKTLLLSLPEVHAALKA</sequence>
<evidence type="ECO:0000256" key="4">
    <source>
        <dbReference type="ARBA" id="ARBA00018569"/>
    </source>
</evidence>
<evidence type="ECO:0000256" key="3">
    <source>
        <dbReference type="ARBA" id="ARBA00013189"/>
    </source>
</evidence>
<evidence type="ECO:0000256" key="5">
    <source>
        <dbReference type="ARBA" id="ARBA00022985"/>
    </source>
</evidence>
<evidence type="ECO:0000256" key="8">
    <source>
        <dbReference type="ARBA" id="ARBA00033067"/>
    </source>
</evidence>
<feature type="domain" description="UDP-glucose 4-epimerase CapD C-terminal" evidence="10">
    <location>
        <begin position="285"/>
        <end position="331"/>
    </location>
</feature>
<gene>
    <name evidence="11" type="ORF">T9A_01668</name>
</gene>
<dbReference type="PANTHER" id="PTHR43318">
    <property type="entry name" value="UDP-N-ACETYLGLUCOSAMINE 4,6-DEHYDRATASE"/>
    <property type="match status" value="1"/>
</dbReference>
<dbReference type="EC" id="5.1.3.2" evidence="3"/>
<dbReference type="Pfam" id="PF02719">
    <property type="entry name" value="Polysacc_synt_2"/>
    <property type="match status" value="1"/>
</dbReference>
<dbReference type="Proteomes" id="UP000029443">
    <property type="component" value="Unassembled WGS sequence"/>
</dbReference>
<comment type="similarity">
    <text evidence="2">Belongs to the polysaccharide synthase family.</text>
</comment>
<dbReference type="EMBL" id="ARXU01000005">
    <property type="protein sequence ID" value="KGD61219.1"/>
    <property type="molecule type" value="Genomic_DNA"/>
</dbReference>
<comment type="catalytic activity">
    <reaction evidence="1">
        <text>UDP-alpha-D-glucose = UDP-alpha-D-galactose</text>
        <dbReference type="Rhea" id="RHEA:22168"/>
        <dbReference type="ChEBI" id="CHEBI:58885"/>
        <dbReference type="ChEBI" id="CHEBI:66914"/>
        <dbReference type="EC" id="5.1.3.2"/>
    </reaction>
</comment>
<comment type="caution">
    <text evidence="11">The sequence shown here is derived from an EMBL/GenBank/DDBJ whole genome shotgun (WGS) entry which is preliminary data.</text>
</comment>
<protein>
    <recommendedName>
        <fullName evidence="4">UDP-glucose 4-epimerase</fullName>
        <ecNumber evidence="3">5.1.3.2</ecNumber>
    </recommendedName>
    <alternativeName>
        <fullName evidence="8">Galactowaldenase</fullName>
    </alternativeName>
    <alternativeName>
        <fullName evidence="7">UDP-galactose 4-epimerase</fullName>
    </alternativeName>
</protein>
<dbReference type="InterPro" id="IPR003869">
    <property type="entry name" value="Polysac_CapD-like"/>
</dbReference>
<accession>A0ABR4WE41</accession>
<evidence type="ECO:0000259" key="10">
    <source>
        <dbReference type="Pfam" id="PF08485"/>
    </source>
</evidence>
<dbReference type="Gene3D" id="3.40.50.720">
    <property type="entry name" value="NAD(P)-binding Rossmann-like Domain"/>
    <property type="match status" value="1"/>
</dbReference>
<dbReference type="InterPro" id="IPR051203">
    <property type="entry name" value="Polysaccharide_Synthase-Rel"/>
</dbReference>
<dbReference type="CDD" id="cd05237">
    <property type="entry name" value="UDP_invert_4-6DH_SDR_e"/>
    <property type="match status" value="1"/>
</dbReference>
<dbReference type="SUPFAM" id="SSF51735">
    <property type="entry name" value="NAD(P)-binding Rossmann-fold domains"/>
    <property type="match status" value="1"/>
</dbReference>
<evidence type="ECO:0000313" key="12">
    <source>
        <dbReference type="Proteomes" id="UP000029443"/>
    </source>
</evidence>
<evidence type="ECO:0000256" key="2">
    <source>
        <dbReference type="ARBA" id="ARBA00007430"/>
    </source>
</evidence>
<dbReference type="RefSeq" id="WP_035247016.1">
    <property type="nucleotide sequence ID" value="NZ_ARXU01000005.1"/>
</dbReference>